<evidence type="ECO:0000256" key="1">
    <source>
        <dbReference type="ARBA" id="ARBA00001966"/>
    </source>
</evidence>
<dbReference type="SMART" id="SM00478">
    <property type="entry name" value="ENDO3c"/>
    <property type="match status" value="1"/>
</dbReference>
<feature type="compositionally biased region" description="Polar residues" evidence="10">
    <location>
        <begin position="451"/>
        <end position="463"/>
    </location>
</feature>
<dbReference type="SUPFAM" id="SSF48150">
    <property type="entry name" value="DNA-glycosylase"/>
    <property type="match status" value="1"/>
</dbReference>
<evidence type="ECO:0000256" key="5">
    <source>
        <dbReference type="ARBA" id="ARBA00022723"/>
    </source>
</evidence>
<dbReference type="GO" id="GO:0005634">
    <property type="term" value="C:nucleus"/>
    <property type="evidence" value="ECO:0007669"/>
    <property type="project" value="UniProtKB-SubCell"/>
</dbReference>
<dbReference type="GO" id="GO:0003906">
    <property type="term" value="F:DNA-(apurinic or apyrimidinic site) endonuclease activity"/>
    <property type="evidence" value="ECO:0007669"/>
    <property type="project" value="UniProtKB-ARBA"/>
</dbReference>
<dbReference type="PANTHER" id="PTHR46213:SF9">
    <property type="entry name" value="PROTEIN ROS1-LIKE"/>
    <property type="match status" value="1"/>
</dbReference>
<comment type="cofactor">
    <cofactor evidence="1">
        <name>[4Fe-4S] cluster</name>
        <dbReference type="ChEBI" id="CHEBI:49883"/>
    </cofactor>
</comment>
<dbReference type="PANTHER" id="PTHR46213">
    <property type="entry name" value="TRANSCRIPTIONAL ACTIVATOR DEMETER"/>
    <property type="match status" value="1"/>
</dbReference>
<dbReference type="InterPro" id="IPR023170">
    <property type="entry name" value="HhH_base_excis_C"/>
</dbReference>
<dbReference type="GO" id="GO:0035514">
    <property type="term" value="F:DNA demethylase activity"/>
    <property type="evidence" value="ECO:0007669"/>
    <property type="project" value="InterPro"/>
</dbReference>
<dbReference type="GO" id="GO:0019104">
    <property type="term" value="F:DNA N-glycosylase activity"/>
    <property type="evidence" value="ECO:0007669"/>
    <property type="project" value="InterPro"/>
</dbReference>
<dbReference type="GO" id="GO:0003677">
    <property type="term" value="F:DNA binding"/>
    <property type="evidence" value="ECO:0007669"/>
    <property type="project" value="UniProtKB-KW"/>
</dbReference>
<keyword evidence="13" id="KW-1185">Reference proteome</keyword>
<dbReference type="Pfam" id="PF15628">
    <property type="entry name" value="RRM_DME"/>
    <property type="match status" value="1"/>
</dbReference>
<keyword evidence="5" id="KW-0479">Metal-binding</keyword>
<dbReference type="Gene3D" id="1.10.340.30">
    <property type="entry name" value="Hypothetical protein, domain 2"/>
    <property type="match status" value="1"/>
</dbReference>
<keyword evidence="7" id="KW-0411">Iron-sulfur</keyword>
<feature type="region of interest" description="Disordered" evidence="10">
    <location>
        <begin position="1"/>
        <end position="23"/>
    </location>
</feature>
<name>A0AAF0UU31_SOLVR</name>
<feature type="compositionally biased region" description="Basic and acidic residues" evidence="10">
    <location>
        <begin position="280"/>
        <end position="289"/>
    </location>
</feature>
<dbReference type="Gene3D" id="1.10.1670.10">
    <property type="entry name" value="Helix-hairpin-Helix base-excision DNA repair enzymes (C-terminal)"/>
    <property type="match status" value="1"/>
</dbReference>
<comment type="subcellular location">
    <subcellularLocation>
        <location evidence="2">Nucleus</location>
    </subcellularLocation>
</comment>
<evidence type="ECO:0000313" key="12">
    <source>
        <dbReference type="EMBL" id="WMV52422.1"/>
    </source>
</evidence>
<dbReference type="SMART" id="SM00525">
    <property type="entry name" value="FES"/>
    <property type="match status" value="1"/>
</dbReference>
<evidence type="ECO:0000256" key="6">
    <source>
        <dbReference type="ARBA" id="ARBA00023004"/>
    </source>
</evidence>
<dbReference type="InterPro" id="IPR044811">
    <property type="entry name" value="DME/ROS1"/>
</dbReference>
<accession>A0AAF0UU31</accession>
<evidence type="ECO:0000256" key="2">
    <source>
        <dbReference type="ARBA" id="ARBA00004123"/>
    </source>
</evidence>
<keyword evidence="4" id="KW-0004">4Fe-4S</keyword>
<evidence type="ECO:0000259" key="11">
    <source>
        <dbReference type="SMART" id="SM00478"/>
    </source>
</evidence>
<dbReference type="GO" id="GO:0051539">
    <property type="term" value="F:4 iron, 4 sulfur cluster binding"/>
    <property type="evidence" value="ECO:0007669"/>
    <property type="project" value="UniProtKB-KW"/>
</dbReference>
<feature type="compositionally biased region" description="Basic and acidic residues" evidence="10">
    <location>
        <begin position="365"/>
        <end position="376"/>
    </location>
</feature>
<feature type="region of interest" description="Disordered" evidence="10">
    <location>
        <begin position="1229"/>
        <end position="1250"/>
    </location>
</feature>
<dbReference type="EMBL" id="CP133621">
    <property type="protein sequence ID" value="WMV52422.1"/>
    <property type="molecule type" value="Genomic_DNA"/>
</dbReference>
<reference evidence="12" key="1">
    <citation type="submission" date="2023-08" db="EMBL/GenBank/DDBJ databases">
        <title>A de novo genome assembly of Solanum verrucosum Schlechtendal, a Mexican diploid species geographically isolated from the other diploid A-genome species in potato relatives.</title>
        <authorList>
            <person name="Hosaka K."/>
        </authorList>
    </citation>
    <scope>NUCLEOTIDE SEQUENCE</scope>
    <source>
        <tissue evidence="12">Young leaves</tissue>
    </source>
</reference>
<protein>
    <recommendedName>
        <fullName evidence="11">HhH-GPD domain-containing protein</fullName>
    </recommendedName>
</protein>
<feature type="compositionally biased region" description="Polar residues" evidence="10">
    <location>
        <begin position="431"/>
        <end position="444"/>
    </location>
</feature>
<keyword evidence="9" id="KW-0539">Nucleus</keyword>
<sequence length="1836" mass="204319">MEIGQGSSWIPATPGKPNFTESPTICSNGQENQQAQVDWSDLQRKQALEHATGSTAEAQNAAAYRSSTSSVEEDQCFMTSEAAVGEKSEMCGGSINMYNNFASDNVDLWSSVSFGDLLAMAHAGGSGTTPADETAYSVKSSFQPLINTQNADESSILFSFPFNLNSPPKMTGATLSSNIPFQFEPVTPDMMKIKGQASNASNLDINVTTASVIQSNEDIIKRAEANELQQNKEQSVLILEGKLDTELNNTPEQKPRRRKHRPKVVVEGKPKRTPKPRIQKQPDSEETKTEKRKYVRRNKVGEPAATFAEEVNNTICHEGKPPSSEKTPTAKRKYVRRNQVNKSTEKPSEEGSSGTTGRPVATSAEEVKNTTFHEGKAPNSEETPTAKRNVRTNQVNMSMEKLSEEGSSGTIDPTEVPHSRKTCRKSLSFELESQASDEYSSYRPSTLDLHANNSGSTAQSVQLGQGKEATSEETEVGITHNITRSLNQEVRNYLSQHGMQYPGPPTPDKVGWNHDKAMVGNHNESTRGNSRIIFSDLTHDKQASILQMTPQSLNFSNCSSSSCLPHGKSLKRQHSCRTDEAQFYSINARGAYFNSMQVYQAILPANKPDVYSNVGMHFPAIYKKMRAEKGHISTSSYIKLFTGETNYVPSSQCNINGSPSNNSATNIGNYGMWNSNVMPAYVEAEMLRKKRSNGATQVHDIASLREIYKQFPTSTSKEATIYGFGERYKTSHLSNACMGTPIADTQAAMKKKRQSKKSILVSSAASNLYTHQHLTKNARGSLPALTWRGMSPIDEIAEHLRHLDLNRESSQNQGQHGITYHTKFQKESALVLYQRDGSIVPFGSSLVRKRKPRPKVDVDDETDRVWKLLLQDINSEGIDGTDEDKAKWWEEERRVFNSRADSFIARMRLVQGDRRFSPWKGSVVDSVVGVYLTQNVSDHLSSSAFMSLAAHFPLKTDSSQKHEGNTGIIIEEPEECATDPNVSIRWYEDQPNQSTHCQDSSGVYNTDSNEEKVAVNDSESSEYSTQCIKSAECSVILQSDSSREGSDLYHGSTVTSFQDRKELNDLPSSPSSVVSSENSAVIQASEGTDSSNFCSSTSFLKLLQMAGTSGARGTRCTEHLQEGENVPFLGKELIAPQKSVLSAESAQSALYTMNPQNKLDIETVTDAEDNVELQFPTEDNNCNVQQVPEAPTNSETIVNVTERASVVFDSCKPEQRSLESNLKNDSNHVCSKVDKVNDSPSKAKNGRLGKEKENIDWDSLRLQAQANGKKREKSANSMDSLDYEAVRCANVNEVAHTIRERGMNNKLAERIQAFLNRIVSDHGSIDLEWLRDVPPDKAKEYLLSIRGLGLKSVECVRLLTLHHLAFPVDVNVGRIAVRLGWVPLQPLPESLQLHLLELYPILESIQQYLWPRLCKLDQRTLYELHYHMITFGKVFCTKSKPNCNACPLRGECRHFASAFASARLALPAPEEKSIVSATEHKATNNNPRENFTHLPLPLPPGNQQPVENQKLIKSGPIIEVPATPEPIVEVPSTPEQEQIQAPEIDIEDAYFEDPNEIPMIELNMAEFTQNVKKYVENNMELHQVEMSNALVALTSEAASIPTPKLKNVSRLRTEHQVYELPDSHPLLEGLDKREPDDPSSYLLAIWTPGRITRTVMLYIEEFYFERLPSTSSCETANSMQPPETQCNSQESGQLCEDETCSSCNSTREAQSQTVRGTLLIPCRTAMRGSFPLNGTYFQVNEVFADHDSSLNPINVPRDWLWNLPRRTVYFGTSIPTIFKGLNTESIQHCFWRGFVCVRGFDHKTRAPRPLLARFHFPASKLNRTNGKTNEDKGVAS</sequence>
<proteinExistence type="inferred from homology"/>
<dbReference type="InterPro" id="IPR003651">
    <property type="entry name" value="Endonuclease3_FeS-loop_motif"/>
</dbReference>
<dbReference type="InterPro" id="IPR003265">
    <property type="entry name" value="HhH-GPD_domain"/>
</dbReference>
<dbReference type="GO" id="GO:0006284">
    <property type="term" value="P:base-excision repair"/>
    <property type="evidence" value="ECO:0007669"/>
    <property type="project" value="InterPro"/>
</dbReference>
<dbReference type="FunFam" id="1.10.1670.10:FF:000004">
    <property type="entry name" value="DNA glycosylase/AP lyase ROS1"/>
    <property type="match status" value="1"/>
</dbReference>
<keyword evidence="8" id="KW-0238">DNA-binding</keyword>
<gene>
    <name evidence="12" type="ORF">MTR67_045807</name>
</gene>
<dbReference type="Proteomes" id="UP001234989">
    <property type="component" value="Chromosome 10"/>
</dbReference>
<evidence type="ECO:0000256" key="4">
    <source>
        <dbReference type="ARBA" id="ARBA00022485"/>
    </source>
</evidence>
<keyword evidence="6" id="KW-0408">Iron</keyword>
<dbReference type="InterPro" id="IPR028924">
    <property type="entry name" value="Perm-CXXC"/>
</dbReference>
<evidence type="ECO:0000256" key="9">
    <source>
        <dbReference type="ARBA" id="ARBA00023242"/>
    </source>
</evidence>
<dbReference type="Pfam" id="PF15629">
    <property type="entry name" value="Perm-CXXC"/>
    <property type="match status" value="1"/>
</dbReference>
<dbReference type="InterPro" id="IPR028925">
    <property type="entry name" value="RRM_DME"/>
</dbReference>
<evidence type="ECO:0000313" key="13">
    <source>
        <dbReference type="Proteomes" id="UP001234989"/>
    </source>
</evidence>
<dbReference type="CDD" id="cd00056">
    <property type="entry name" value="ENDO3c"/>
    <property type="match status" value="1"/>
</dbReference>
<organism evidence="12 13">
    <name type="scientific">Solanum verrucosum</name>
    <dbReference type="NCBI Taxonomy" id="315347"/>
    <lineage>
        <taxon>Eukaryota</taxon>
        <taxon>Viridiplantae</taxon>
        <taxon>Streptophyta</taxon>
        <taxon>Embryophyta</taxon>
        <taxon>Tracheophyta</taxon>
        <taxon>Spermatophyta</taxon>
        <taxon>Magnoliopsida</taxon>
        <taxon>eudicotyledons</taxon>
        <taxon>Gunneridae</taxon>
        <taxon>Pentapetalae</taxon>
        <taxon>asterids</taxon>
        <taxon>lamiids</taxon>
        <taxon>Solanales</taxon>
        <taxon>Solanaceae</taxon>
        <taxon>Solanoideae</taxon>
        <taxon>Solaneae</taxon>
        <taxon>Solanum</taxon>
    </lineage>
</organism>
<evidence type="ECO:0000256" key="10">
    <source>
        <dbReference type="SAM" id="MobiDB-lite"/>
    </source>
</evidence>
<evidence type="ECO:0000256" key="7">
    <source>
        <dbReference type="ARBA" id="ARBA00023014"/>
    </source>
</evidence>
<evidence type="ECO:0000256" key="3">
    <source>
        <dbReference type="ARBA" id="ARBA00005646"/>
    </source>
</evidence>
<comment type="similarity">
    <text evidence="3">Belongs to the DNA glycosylase family. DEMETER subfamily.</text>
</comment>
<evidence type="ECO:0000256" key="8">
    <source>
        <dbReference type="ARBA" id="ARBA00023125"/>
    </source>
</evidence>
<dbReference type="GO" id="GO:0046872">
    <property type="term" value="F:metal ion binding"/>
    <property type="evidence" value="ECO:0007669"/>
    <property type="project" value="UniProtKB-KW"/>
</dbReference>
<dbReference type="GO" id="GO:0141166">
    <property type="term" value="P:chromosomal 5-methylcytosine DNA demethylation pathway"/>
    <property type="evidence" value="ECO:0007669"/>
    <property type="project" value="InterPro"/>
</dbReference>
<feature type="region of interest" description="Disordered" evidence="10">
    <location>
        <begin position="242"/>
        <end position="475"/>
    </location>
</feature>
<dbReference type="InterPro" id="IPR011257">
    <property type="entry name" value="DNA_glycosylase"/>
</dbReference>
<feature type="compositionally biased region" description="Polar residues" evidence="10">
    <location>
        <begin position="1"/>
        <end position="10"/>
    </location>
</feature>
<feature type="domain" description="HhH-GPD" evidence="11">
    <location>
        <begin position="1262"/>
        <end position="1414"/>
    </location>
</feature>